<dbReference type="AlphaFoldDB" id="A0A9P6UF27"/>
<evidence type="ECO:0000256" key="1">
    <source>
        <dbReference type="SAM" id="MobiDB-lite"/>
    </source>
</evidence>
<comment type="caution">
    <text evidence="2">The sequence shown here is derived from an EMBL/GenBank/DDBJ whole genome shotgun (WGS) entry which is preliminary data.</text>
</comment>
<feature type="region of interest" description="Disordered" evidence="1">
    <location>
        <begin position="14"/>
        <end position="38"/>
    </location>
</feature>
<sequence length="518" mass="58507">MSSELERLRHCDQTRTLREERRNVHASTPENEGDNNYLGDDAFADKASLMHDQEQPLLELLRRNPQLESFKLAMLPDDPSSFLIKLAPLLPQLKHIELFRVSKRLKPSMDIAVLAAFLLNMSSHVQTVTLNAICFAKEDLALEELLWPLRKSGKGKRHPDLKLLRIINNMGNNQATALVPFLEGCSSKLWMIETGMDVIPHWAHELDWASLLPAFYSALERLSGCRIGTFRGRPLYYYNSDSHEETDEWIANKISTFKDSGDLKGRWHTINLANTQASSLTAKAIAACCHEGLTALSLARCQGIPSEDIQSILSKAVNLRYLECNAPGVDGYVPDPVLLASHVLQSNWVCTWLVRLSIHIGDIPRPDIKCNEAGRPVKAAGEPIDSCTVEESHTLQRRIYQQLGQLRLLEELFLGYASSQTLNDTEGYEADKAQRNCLEMSLESGLDELRGLKCLRVLAVAYMAHRIEAPELDWMQKNWPDFHTILGVLFRTYPVDKMRSGRESAWRSMMQGRGLSFA</sequence>
<protein>
    <recommendedName>
        <fullName evidence="4">RNI-like protein</fullName>
    </recommendedName>
</protein>
<accession>A0A9P6UF27</accession>
<organism evidence="2 3">
    <name type="scientific">Linnemannia gamsii</name>
    <dbReference type="NCBI Taxonomy" id="64522"/>
    <lineage>
        <taxon>Eukaryota</taxon>
        <taxon>Fungi</taxon>
        <taxon>Fungi incertae sedis</taxon>
        <taxon>Mucoromycota</taxon>
        <taxon>Mortierellomycotina</taxon>
        <taxon>Mortierellomycetes</taxon>
        <taxon>Mortierellales</taxon>
        <taxon>Mortierellaceae</taxon>
        <taxon>Linnemannia</taxon>
    </lineage>
</organism>
<evidence type="ECO:0000313" key="3">
    <source>
        <dbReference type="Proteomes" id="UP000823405"/>
    </source>
</evidence>
<proteinExistence type="predicted"/>
<dbReference type="EMBL" id="JAAAIN010003231">
    <property type="protein sequence ID" value="KAG0286854.1"/>
    <property type="molecule type" value="Genomic_DNA"/>
</dbReference>
<evidence type="ECO:0008006" key="4">
    <source>
        <dbReference type="Google" id="ProtNLM"/>
    </source>
</evidence>
<gene>
    <name evidence="2" type="ORF">BGZ97_007290</name>
</gene>
<keyword evidence="3" id="KW-1185">Reference proteome</keyword>
<name>A0A9P6UF27_9FUNG</name>
<dbReference type="InterPro" id="IPR032675">
    <property type="entry name" value="LRR_dom_sf"/>
</dbReference>
<feature type="compositionally biased region" description="Basic and acidic residues" evidence="1">
    <location>
        <begin position="14"/>
        <end position="23"/>
    </location>
</feature>
<evidence type="ECO:0000313" key="2">
    <source>
        <dbReference type="EMBL" id="KAG0286854.1"/>
    </source>
</evidence>
<dbReference type="OrthoDB" id="2366709at2759"/>
<dbReference type="Proteomes" id="UP000823405">
    <property type="component" value="Unassembled WGS sequence"/>
</dbReference>
<dbReference type="SUPFAM" id="SSF52047">
    <property type="entry name" value="RNI-like"/>
    <property type="match status" value="1"/>
</dbReference>
<reference evidence="2" key="1">
    <citation type="journal article" date="2020" name="Fungal Divers.">
        <title>Resolving the Mortierellaceae phylogeny through synthesis of multi-gene phylogenetics and phylogenomics.</title>
        <authorList>
            <person name="Vandepol N."/>
            <person name="Liber J."/>
            <person name="Desiro A."/>
            <person name="Na H."/>
            <person name="Kennedy M."/>
            <person name="Barry K."/>
            <person name="Grigoriev I.V."/>
            <person name="Miller A.N."/>
            <person name="O'Donnell K."/>
            <person name="Stajich J.E."/>
            <person name="Bonito G."/>
        </authorList>
    </citation>
    <scope>NUCLEOTIDE SEQUENCE</scope>
    <source>
        <strain evidence="2">NVP60</strain>
    </source>
</reference>
<dbReference type="Gene3D" id="3.80.10.10">
    <property type="entry name" value="Ribonuclease Inhibitor"/>
    <property type="match status" value="1"/>
</dbReference>